<proteinExistence type="predicted"/>
<dbReference type="SUPFAM" id="SSF55781">
    <property type="entry name" value="GAF domain-like"/>
    <property type="match status" value="1"/>
</dbReference>
<dbReference type="Gene3D" id="3.30.450.40">
    <property type="match status" value="1"/>
</dbReference>
<name>A0A558QZJ4_9SPHN</name>
<gene>
    <name evidence="9" type="ORF">FOY91_14305</name>
</gene>
<evidence type="ECO:0000313" key="9">
    <source>
        <dbReference type="EMBL" id="TVV72564.1"/>
    </source>
</evidence>
<keyword evidence="7" id="KW-0067">ATP-binding</keyword>
<evidence type="ECO:0000256" key="6">
    <source>
        <dbReference type="ARBA" id="ARBA00022777"/>
    </source>
</evidence>
<evidence type="ECO:0000313" key="10">
    <source>
        <dbReference type="Proteomes" id="UP000318681"/>
    </source>
</evidence>
<evidence type="ECO:0000256" key="2">
    <source>
        <dbReference type="ARBA" id="ARBA00012438"/>
    </source>
</evidence>
<dbReference type="AlphaFoldDB" id="A0A558QZJ4"/>
<evidence type="ECO:0000256" key="3">
    <source>
        <dbReference type="ARBA" id="ARBA00022553"/>
    </source>
</evidence>
<dbReference type="GO" id="GO:0004673">
    <property type="term" value="F:protein histidine kinase activity"/>
    <property type="evidence" value="ECO:0007669"/>
    <property type="project" value="UniProtKB-EC"/>
</dbReference>
<dbReference type="RefSeq" id="WP_145153314.1">
    <property type="nucleotide sequence ID" value="NZ_VNIM01000062.1"/>
</dbReference>
<evidence type="ECO:0000256" key="5">
    <source>
        <dbReference type="ARBA" id="ARBA00022741"/>
    </source>
</evidence>
<evidence type="ECO:0000256" key="1">
    <source>
        <dbReference type="ARBA" id="ARBA00000085"/>
    </source>
</evidence>
<dbReference type="GO" id="GO:0005524">
    <property type="term" value="F:ATP binding"/>
    <property type="evidence" value="ECO:0007669"/>
    <property type="project" value="UniProtKB-KW"/>
</dbReference>
<dbReference type="Proteomes" id="UP000318681">
    <property type="component" value="Unassembled WGS sequence"/>
</dbReference>
<feature type="domain" description="Histidine kinase" evidence="8">
    <location>
        <begin position="187"/>
        <end position="380"/>
    </location>
</feature>
<dbReference type="EC" id="2.7.13.3" evidence="2"/>
<evidence type="ECO:0000259" key="8">
    <source>
        <dbReference type="PROSITE" id="PS50109"/>
    </source>
</evidence>
<dbReference type="Pfam" id="PF01590">
    <property type="entry name" value="GAF"/>
    <property type="match status" value="1"/>
</dbReference>
<comment type="catalytic activity">
    <reaction evidence="1">
        <text>ATP + protein L-histidine = ADP + protein N-phospho-L-histidine.</text>
        <dbReference type="EC" id="2.7.13.3"/>
    </reaction>
</comment>
<sequence>MADLDQLLERQRILAEFGLSSMKTDDLDTVLTEACRLVGQALGTNLAKILEIDHDGQSMLVRAGVGWPPGVVGKVHLPMDEFSSETFAIRAAHPVSTADIRAEPRFEFPQFMKDAGVVGLVNVPIFLAGRAPYGVLEVDSCTVWQPSDHDIAFLHTYATVLAPVIDRLQKADALKHAADRNEILLRELQHRVKNNLAAVIGLVQIRMGRAQSEEVRSELSVIGDRLEALRLVHDHVHISGNDDRLRLRPYVTELLEGLIALHRESAPVLVVRIDEVEIDSEIAFPLGLILNEFATNSLKYAFSTPATPTPTITVEAQRCDGRLWVEIADNGVGLPALPTTRPRSGTGMALIDGLAREIGARPEWASAAGTTLRFSLPNTVPR</sequence>
<dbReference type="Pfam" id="PF07568">
    <property type="entry name" value="HisKA_2"/>
    <property type="match status" value="1"/>
</dbReference>
<evidence type="ECO:0000256" key="4">
    <source>
        <dbReference type="ARBA" id="ARBA00022679"/>
    </source>
</evidence>
<dbReference type="InterPro" id="IPR005467">
    <property type="entry name" value="His_kinase_dom"/>
</dbReference>
<dbReference type="SUPFAM" id="SSF55874">
    <property type="entry name" value="ATPase domain of HSP90 chaperone/DNA topoisomerase II/histidine kinase"/>
    <property type="match status" value="1"/>
</dbReference>
<organism evidence="9 10">
    <name type="scientific">Alterirhizorhabdus solaris</name>
    <dbReference type="NCBI Taxonomy" id="2529389"/>
    <lineage>
        <taxon>Bacteria</taxon>
        <taxon>Pseudomonadati</taxon>
        <taxon>Pseudomonadota</taxon>
        <taxon>Alphaproteobacteria</taxon>
        <taxon>Sphingomonadales</taxon>
        <taxon>Rhizorhabdaceae</taxon>
        <taxon>Alterirhizorhabdus</taxon>
    </lineage>
</organism>
<dbReference type="PROSITE" id="PS50109">
    <property type="entry name" value="HIS_KIN"/>
    <property type="match status" value="1"/>
</dbReference>
<keyword evidence="6" id="KW-0418">Kinase</keyword>
<dbReference type="InterPro" id="IPR003594">
    <property type="entry name" value="HATPase_dom"/>
</dbReference>
<dbReference type="PANTHER" id="PTHR41523">
    <property type="entry name" value="TWO-COMPONENT SYSTEM SENSOR PROTEIN"/>
    <property type="match status" value="1"/>
</dbReference>
<reference evidence="9 10" key="1">
    <citation type="submission" date="2019-07" db="EMBL/GenBank/DDBJ databases">
        <title>Sphingomonas solaris sp. nov., isolated from a solar panel from Boston, Massachusetts.</title>
        <authorList>
            <person name="Tanner K."/>
            <person name="Pascual J."/>
            <person name="Mancuso C."/>
            <person name="Pereto J."/>
            <person name="Khalil A."/>
            <person name="Vilanova C."/>
        </authorList>
    </citation>
    <scope>NUCLEOTIDE SEQUENCE [LARGE SCALE GENOMIC DNA]</scope>
    <source>
        <strain evidence="9 10">R4DWN</strain>
    </source>
</reference>
<keyword evidence="4" id="KW-0808">Transferase</keyword>
<dbReference type="OrthoDB" id="7991996at2"/>
<dbReference type="SMART" id="SM00065">
    <property type="entry name" value="GAF"/>
    <property type="match status" value="1"/>
</dbReference>
<accession>A0A558QZJ4</accession>
<dbReference type="CDD" id="cd16936">
    <property type="entry name" value="HATPase_RsbW-like"/>
    <property type="match status" value="1"/>
</dbReference>
<dbReference type="InterPro" id="IPR036890">
    <property type="entry name" value="HATPase_C_sf"/>
</dbReference>
<dbReference type="Gene3D" id="3.30.565.10">
    <property type="entry name" value="Histidine kinase-like ATPase, C-terminal domain"/>
    <property type="match status" value="1"/>
</dbReference>
<keyword evidence="5" id="KW-0547">Nucleotide-binding</keyword>
<dbReference type="PANTHER" id="PTHR41523:SF8">
    <property type="entry name" value="ETHYLENE RESPONSE SENSOR PROTEIN"/>
    <property type="match status" value="1"/>
</dbReference>
<dbReference type="InterPro" id="IPR011495">
    <property type="entry name" value="Sig_transdc_His_kin_sub2_dim/P"/>
</dbReference>
<dbReference type="InterPro" id="IPR003018">
    <property type="entry name" value="GAF"/>
</dbReference>
<dbReference type="EMBL" id="VNIM01000062">
    <property type="protein sequence ID" value="TVV72564.1"/>
    <property type="molecule type" value="Genomic_DNA"/>
</dbReference>
<comment type="caution">
    <text evidence="9">The sequence shown here is derived from an EMBL/GenBank/DDBJ whole genome shotgun (WGS) entry which is preliminary data.</text>
</comment>
<dbReference type="Gene3D" id="3.30.450.20">
    <property type="entry name" value="PAS domain"/>
    <property type="match status" value="1"/>
</dbReference>
<keyword evidence="10" id="KW-1185">Reference proteome</keyword>
<protein>
    <recommendedName>
        <fullName evidence="2">histidine kinase</fullName>
        <ecNumber evidence="2">2.7.13.3</ecNumber>
    </recommendedName>
</protein>
<evidence type="ECO:0000256" key="7">
    <source>
        <dbReference type="ARBA" id="ARBA00022840"/>
    </source>
</evidence>
<dbReference type="SMART" id="SM00387">
    <property type="entry name" value="HATPase_c"/>
    <property type="match status" value="1"/>
</dbReference>
<keyword evidence="3" id="KW-0597">Phosphoprotein</keyword>
<dbReference type="Pfam" id="PF02518">
    <property type="entry name" value="HATPase_c"/>
    <property type="match status" value="1"/>
</dbReference>
<dbReference type="InterPro" id="IPR029016">
    <property type="entry name" value="GAF-like_dom_sf"/>
</dbReference>